<dbReference type="CDD" id="cd03180">
    <property type="entry name" value="GST_C_2"/>
    <property type="match status" value="1"/>
</dbReference>
<reference evidence="4 5" key="1">
    <citation type="submission" date="2017-05" db="EMBL/GenBank/DDBJ databases">
        <authorList>
            <person name="Song R."/>
            <person name="Chenine A.L."/>
            <person name="Ruprecht R.M."/>
        </authorList>
    </citation>
    <scope>NUCLEOTIDE SEQUENCE [LARGE SCALE GENOMIC DNA]</scope>
    <source>
        <strain evidence="4">SW32</strain>
    </source>
</reference>
<evidence type="ECO:0000256" key="3">
    <source>
        <dbReference type="RuleBase" id="RU003494"/>
    </source>
</evidence>
<dbReference type="InterPro" id="IPR010987">
    <property type="entry name" value="Glutathione-S-Trfase_C-like"/>
</dbReference>
<dbReference type="FunFam" id="3.40.30.10:FF:000039">
    <property type="entry name" value="Glutathione S-transferase domain"/>
    <property type="match status" value="1"/>
</dbReference>
<dbReference type="GO" id="GO:0016740">
    <property type="term" value="F:transferase activity"/>
    <property type="evidence" value="ECO:0007669"/>
    <property type="project" value="UniProtKB-KW"/>
</dbReference>
<dbReference type="RefSeq" id="WP_086900864.1">
    <property type="nucleotide sequence ID" value="NZ_CP021358.1"/>
</dbReference>
<keyword evidence="5" id="KW-1185">Reference proteome</keyword>
<accession>A0A240UQE7</accession>
<evidence type="ECO:0000256" key="1">
    <source>
        <dbReference type="ARBA" id="ARBA00007409"/>
    </source>
</evidence>
<dbReference type="EMBL" id="CP021358">
    <property type="protein sequence ID" value="ART63711.1"/>
    <property type="molecule type" value="Genomic_DNA"/>
</dbReference>
<evidence type="ECO:0000313" key="5">
    <source>
        <dbReference type="Proteomes" id="UP000194457"/>
    </source>
</evidence>
<comment type="similarity">
    <text evidence="1 3">Belongs to the GST superfamily.</text>
</comment>
<dbReference type="InterPro" id="IPR004045">
    <property type="entry name" value="Glutathione_S-Trfase_N"/>
</dbReference>
<dbReference type="PROSITE" id="PS50405">
    <property type="entry name" value="GST_CTER"/>
    <property type="match status" value="1"/>
</dbReference>
<organism evidence="4 5">
    <name type="scientific">Kushneria marisflavi</name>
    <dbReference type="NCBI Taxonomy" id="157779"/>
    <lineage>
        <taxon>Bacteria</taxon>
        <taxon>Pseudomonadati</taxon>
        <taxon>Pseudomonadota</taxon>
        <taxon>Gammaproteobacteria</taxon>
        <taxon>Oceanospirillales</taxon>
        <taxon>Halomonadaceae</taxon>
        <taxon>Kushneria</taxon>
    </lineage>
</organism>
<dbReference type="PROSITE" id="PS50404">
    <property type="entry name" value="GST_NTER"/>
    <property type="match status" value="1"/>
</dbReference>
<dbReference type="InterPro" id="IPR036282">
    <property type="entry name" value="Glutathione-S-Trfase_C_sf"/>
</dbReference>
<dbReference type="Pfam" id="PF02798">
    <property type="entry name" value="GST_N"/>
    <property type="match status" value="1"/>
</dbReference>
<dbReference type="PANTHER" id="PTHR44051">
    <property type="entry name" value="GLUTATHIONE S-TRANSFERASE-RELATED"/>
    <property type="match status" value="1"/>
</dbReference>
<evidence type="ECO:0000313" key="4">
    <source>
        <dbReference type="EMBL" id="ART63711.1"/>
    </source>
</evidence>
<dbReference type="KEGG" id="kma:B9H00_12140"/>
<dbReference type="Proteomes" id="UP000194457">
    <property type="component" value="Chromosome"/>
</dbReference>
<keyword evidence="2 4" id="KW-0808">Transferase</keyword>
<dbReference type="PANTHER" id="PTHR44051:SF19">
    <property type="entry name" value="DISULFIDE-BOND OXIDOREDUCTASE YFCG"/>
    <property type="match status" value="1"/>
</dbReference>
<protein>
    <submittedName>
        <fullName evidence="4">Glutathione S-transferase</fullName>
    </submittedName>
</protein>
<proteinExistence type="inferred from homology"/>
<dbReference type="InterPro" id="IPR040079">
    <property type="entry name" value="Glutathione_S-Trfase"/>
</dbReference>
<name>A0A240UQE7_9GAMM</name>
<dbReference type="SUPFAM" id="SSF47616">
    <property type="entry name" value="GST C-terminal domain-like"/>
    <property type="match status" value="1"/>
</dbReference>
<dbReference type="OrthoDB" id="5958450at2"/>
<gene>
    <name evidence="4" type="ORF">B9H00_12140</name>
</gene>
<dbReference type="InterPro" id="IPR004046">
    <property type="entry name" value="GST_C"/>
</dbReference>
<dbReference type="SUPFAM" id="SSF52833">
    <property type="entry name" value="Thioredoxin-like"/>
    <property type="match status" value="1"/>
</dbReference>
<evidence type="ECO:0000256" key="2">
    <source>
        <dbReference type="ARBA" id="ARBA00022679"/>
    </source>
</evidence>
<dbReference type="AlphaFoldDB" id="A0A240UQE7"/>
<dbReference type="Gene3D" id="1.20.1050.10">
    <property type="match status" value="1"/>
</dbReference>
<dbReference type="Gene3D" id="3.40.30.10">
    <property type="entry name" value="Glutaredoxin"/>
    <property type="match status" value="1"/>
</dbReference>
<dbReference type="SFLD" id="SFLDS00019">
    <property type="entry name" value="Glutathione_Transferase_(cytos"/>
    <property type="match status" value="1"/>
</dbReference>
<dbReference type="SFLD" id="SFLDG01150">
    <property type="entry name" value="Main.1:_Beta-like"/>
    <property type="match status" value="1"/>
</dbReference>
<dbReference type="Pfam" id="PF00043">
    <property type="entry name" value="GST_C"/>
    <property type="match status" value="1"/>
</dbReference>
<dbReference type="CDD" id="cd03047">
    <property type="entry name" value="GST_N_2"/>
    <property type="match status" value="1"/>
</dbReference>
<sequence length="206" mass="23394">MLKVWGRTNSTNVKKVLWCADELGLDIERIDAGGEFGVVDDPDYRALNPNGLVPCLQDGALVLWESNAIVRYLMAQYGKEPLAAHDPASRAEADKWMDWATSTFAAPFRDVFWNTVRLSSDQRDSVIRDRGIGECTRLLSRVDNVLADQPWLSGESLGMGDIPLGCMMYAWFEMPIERPALVHLERWYQRLTERAAFQRQVMTPLT</sequence>
<dbReference type="SFLD" id="SFLDG00358">
    <property type="entry name" value="Main_(cytGST)"/>
    <property type="match status" value="1"/>
</dbReference>
<dbReference type="InterPro" id="IPR036249">
    <property type="entry name" value="Thioredoxin-like_sf"/>
</dbReference>